<keyword evidence="2" id="KW-1185">Reference proteome</keyword>
<evidence type="ECO:0000313" key="1">
    <source>
        <dbReference type="EMBL" id="CAB3994645.1"/>
    </source>
</evidence>
<dbReference type="OrthoDB" id="5956448at2759"/>
<dbReference type="PANTHER" id="PTHR47018">
    <property type="entry name" value="CXC DOMAIN-CONTAINING PROTEIN-RELATED"/>
    <property type="match status" value="1"/>
</dbReference>
<comment type="caution">
    <text evidence="1">The sequence shown here is derived from an EMBL/GenBank/DDBJ whole genome shotgun (WGS) entry which is preliminary data.</text>
</comment>
<reference evidence="1" key="1">
    <citation type="submission" date="2020-04" db="EMBL/GenBank/DDBJ databases">
        <authorList>
            <person name="Alioto T."/>
            <person name="Alioto T."/>
            <person name="Gomez Garrido J."/>
        </authorList>
    </citation>
    <scope>NUCLEOTIDE SEQUENCE</scope>
    <source>
        <strain evidence="1">A484AB</strain>
    </source>
</reference>
<protein>
    <submittedName>
        <fullName evidence="1">Uncharacterized protein</fullName>
    </submittedName>
</protein>
<dbReference type="AlphaFoldDB" id="A0A6S7GSM6"/>
<sequence length="598" mass="68127">MVKGYDEYTLNVEENDQLKSFHEWREEMSEKCPQFLYWSGVLELQLCVFQLVRAFREANFTLYVNAIKQTLPWMFTMDVCNARWLCVHYRDIAGPRTRASESMVKGDEGVVGLTENPAALRRWMVAGPESAFAKDVLNVFSSFEELGNPFMEQGEELIAIHKKDIMSNNVVDTVRNVKKLGKEQFRTFVKERFTDRSTPITEPLKKNKLPTFSTPNTKVMSKTKAKVAVLKEDCALFSRLYIACQSRDGNLQDFFRFENQPWPTSLSQVGNLRGGQKADLMKCLHDTTTQTVEQPTVDAVILDGAVIVKMLKPRMAETFEEYFNAVFAPYILRQLDAVNRVDLVWDVYREDTLKRSAREKRGSGQRRKFLPKTRIPSDWKGFMRVNDNKDELFKLLANMVVSLTIPDGKEIYTTHGEHVLSSANRVEMNTLEPCSHEEADTRLMVHTLDATLCGHRRIHIRSNDTDVVVLAISVASSISVDELWIAYGTGKHLRNIPAHSIAASLGREKASALLMFHSITGCDTVSFFGGRGKKTAWDVWNVFPELTPVLEALAASPEDINEECMAIIEMFVVLLYDRTSSLKSVNKVRQELFSKKSR</sequence>
<proteinExistence type="predicted"/>
<name>A0A6S7GSM6_PARCT</name>
<evidence type="ECO:0000313" key="2">
    <source>
        <dbReference type="Proteomes" id="UP001152795"/>
    </source>
</evidence>
<gene>
    <name evidence="1" type="ORF">PACLA_8A020434</name>
</gene>
<accession>A0A6S7GSM6</accession>
<dbReference type="EMBL" id="CACRXK020002505">
    <property type="protein sequence ID" value="CAB3994645.1"/>
    <property type="molecule type" value="Genomic_DNA"/>
</dbReference>
<dbReference type="Proteomes" id="UP001152795">
    <property type="component" value="Unassembled WGS sequence"/>
</dbReference>
<organism evidence="1 2">
    <name type="scientific">Paramuricea clavata</name>
    <name type="common">Red gorgonian</name>
    <name type="synonym">Violescent sea-whip</name>
    <dbReference type="NCBI Taxonomy" id="317549"/>
    <lineage>
        <taxon>Eukaryota</taxon>
        <taxon>Metazoa</taxon>
        <taxon>Cnidaria</taxon>
        <taxon>Anthozoa</taxon>
        <taxon>Octocorallia</taxon>
        <taxon>Malacalcyonacea</taxon>
        <taxon>Plexauridae</taxon>
        <taxon>Paramuricea</taxon>
    </lineage>
</organism>